<accession>A0ABS4SSX7</accession>
<dbReference type="RefSeq" id="WP_209770228.1">
    <property type="nucleotide sequence ID" value="NZ_JAGINP010000023.1"/>
</dbReference>
<sequence length="162" mass="18125">MNIFFLDPDPAEAARLHCDKHVSKMLVETAQMLSTALRLNGFDLGYKAAYVNHPMTVWVRSGAANYAWALDLADGLAAEFTHRFGRPHKTAGVLEELRHGGDWRARLGEGRFTPVPLCMPEPYKVAGDPIASYRNFYRAEKARFARYTNRPVPDFMAGAALP</sequence>
<proteinExistence type="predicted"/>
<evidence type="ECO:0000313" key="1">
    <source>
        <dbReference type="EMBL" id="MBP2295666.1"/>
    </source>
</evidence>
<name>A0ABS4SSX7_9PROT</name>
<protein>
    <submittedName>
        <fullName evidence="1">Uncharacterized protein</fullName>
    </submittedName>
</protein>
<dbReference type="EMBL" id="JAGINP010000023">
    <property type="protein sequence ID" value="MBP2295666.1"/>
    <property type="molecule type" value="Genomic_DNA"/>
</dbReference>
<dbReference type="Proteomes" id="UP000781958">
    <property type="component" value="Unassembled WGS sequence"/>
</dbReference>
<organism evidence="1 2">
    <name type="scientific">Azospirillum rugosum</name>
    <dbReference type="NCBI Taxonomy" id="416170"/>
    <lineage>
        <taxon>Bacteria</taxon>
        <taxon>Pseudomonadati</taxon>
        <taxon>Pseudomonadota</taxon>
        <taxon>Alphaproteobacteria</taxon>
        <taxon>Rhodospirillales</taxon>
        <taxon>Azospirillaceae</taxon>
        <taxon>Azospirillum</taxon>
    </lineage>
</organism>
<keyword evidence="2" id="KW-1185">Reference proteome</keyword>
<evidence type="ECO:0000313" key="2">
    <source>
        <dbReference type="Proteomes" id="UP000781958"/>
    </source>
</evidence>
<gene>
    <name evidence="1" type="ORF">J2851_005477</name>
</gene>
<comment type="caution">
    <text evidence="1">The sequence shown here is derived from an EMBL/GenBank/DDBJ whole genome shotgun (WGS) entry which is preliminary data.</text>
</comment>
<reference evidence="1 2" key="1">
    <citation type="submission" date="2021-03" db="EMBL/GenBank/DDBJ databases">
        <title>Genomic Encyclopedia of Type Strains, Phase III (KMG-III): the genomes of soil and plant-associated and newly described type strains.</title>
        <authorList>
            <person name="Whitman W."/>
        </authorList>
    </citation>
    <scope>NUCLEOTIDE SEQUENCE [LARGE SCALE GENOMIC DNA]</scope>
    <source>
        <strain evidence="1 2">IMMIB AFH-6</strain>
    </source>
</reference>